<organism evidence="1 2">
    <name type="scientific">Puccinia striiformis</name>
    <dbReference type="NCBI Taxonomy" id="27350"/>
    <lineage>
        <taxon>Eukaryota</taxon>
        <taxon>Fungi</taxon>
        <taxon>Dikarya</taxon>
        <taxon>Basidiomycota</taxon>
        <taxon>Pucciniomycotina</taxon>
        <taxon>Pucciniomycetes</taxon>
        <taxon>Pucciniales</taxon>
        <taxon>Pucciniaceae</taxon>
        <taxon>Puccinia</taxon>
    </lineage>
</organism>
<reference evidence="1" key="1">
    <citation type="submission" date="2017-12" db="EMBL/GenBank/DDBJ databases">
        <title>Gene loss provides genomic basis for host adaptation in cereal stripe rust fungi.</title>
        <authorList>
            <person name="Xia C."/>
        </authorList>
    </citation>
    <scope>NUCLEOTIDE SEQUENCE [LARGE SCALE GENOMIC DNA]</scope>
    <source>
        <strain evidence="1">93-210</strain>
    </source>
</reference>
<sequence>MPGKGTGIYGRRVVSGAAGEGKEVEANLPFYSKLQGGEASIKKIITALTVTKIKAKIPLSKWMNKLDHGQVIANTYQRPIVFISTESSGTFLPSRLGPRDENVILNPLYLLHVDGNHWTLPLVQAVNDIKPIPPILGSNKLASQRLHDRAWKAELKKELDLYNQELKKKAP</sequence>
<protein>
    <submittedName>
        <fullName evidence="1">Uncharacterized protein</fullName>
    </submittedName>
</protein>
<dbReference type="VEuPathDB" id="FungiDB:PSTT_13808"/>
<dbReference type="EMBL" id="PKSL01000202">
    <property type="protein sequence ID" value="POV99377.1"/>
    <property type="molecule type" value="Genomic_DNA"/>
</dbReference>
<dbReference type="Proteomes" id="UP000239156">
    <property type="component" value="Unassembled WGS sequence"/>
</dbReference>
<proteinExistence type="predicted"/>
<comment type="caution">
    <text evidence="1">The sequence shown here is derived from an EMBL/GenBank/DDBJ whole genome shotgun (WGS) entry which is preliminary data.</text>
</comment>
<name>A0A2S4UQ99_9BASI</name>
<keyword evidence="2" id="KW-1185">Reference proteome</keyword>
<dbReference type="VEuPathDB" id="FungiDB:PSHT_02485"/>
<gene>
    <name evidence="1" type="ORF">PSTT_13808</name>
</gene>
<accession>A0A2S4UQ99</accession>
<evidence type="ECO:0000313" key="2">
    <source>
        <dbReference type="Proteomes" id="UP000239156"/>
    </source>
</evidence>
<evidence type="ECO:0000313" key="1">
    <source>
        <dbReference type="EMBL" id="POV99377.1"/>
    </source>
</evidence>